<dbReference type="RefSeq" id="WP_094457017.1">
    <property type="nucleotide sequence ID" value="NZ_NOXU01000030.1"/>
</dbReference>
<keyword evidence="5" id="KW-1185">Reference proteome</keyword>
<dbReference type="Gene3D" id="3.90.79.10">
    <property type="entry name" value="Nucleoside Triphosphate Pyrophosphohydrolase"/>
    <property type="match status" value="1"/>
</dbReference>
<comment type="cofactor">
    <cofactor evidence="1">
        <name>Mg(2+)</name>
        <dbReference type="ChEBI" id="CHEBI:18420"/>
    </cofactor>
</comment>
<dbReference type="InterPro" id="IPR020084">
    <property type="entry name" value="NUDIX_hydrolase_CS"/>
</dbReference>
<dbReference type="EMBL" id="NOXU01000030">
    <property type="protein sequence ID" value="OYQ33574.1"/>
    <property type="molecule type" value="Genomic_DNA"/>
</dbReference>
<dbReference type="PANTHER" id="PTHR43046">
    <property type="entry name" value="GDP-MANNOSE MANNOSYL HYDROLASE"/>
    <property type="match status" value="1"/>
</dbReference>
<dbReference type="AlphaFoldDB" id="A0A255YY00"/>
<evidence type="ECO:0000313" key="5">
    <source>
        <dbReference type="Proteomes" id="UP000216998"/>
    </source>
</evidence>
<dbReference type="SUPFAM" id="SSF55811">
    <property type="entry name" value="Nudix"/>
    <property type="match status" value="1"/>
</dbReference>
<organism evidence="4 5">
    <name type="scientific">Niveispirillum lacus</name>
    <dbReference type="NCBI Taxonomy" id="1981099"/>
    <lineage>
        <taxon>Bacteria</taxon>
        <taxon>Pseudomonadati</taxon>
        <taxon>Pseudomonadota</taxon>
        <taxon>Alphaproteobacteria</taxon>
        <taxon>Rhodospirillales</taxon>
        <taxon>Azospirillaceae</taxon>
        <taxon>Niveispirillum</taxon>
    </lineage>
</organism>
<name>A0A255YY00_9PROT</name>
<reference evidence="4 5" key="1">
    <citation type="submission" date="2017-07" db="EMBL/GenBank/DDBJ databases">
        <title>Niveispirillum cyanobacteriorum sp. nov., isolated from cyanobacterial aggregates in a eutrophic lake.</title>
        <authorList>
            <person name="Cai H."/>
        </authorList>
    </citation>
    <scope>NUCLEOTIDE SEQUENCE [LARGE SCALE GENOMIC DNA]</scope>
    <source>
        <strain evidence="5">TH1-14</strain>
    </source>
</reference>
<comment type="caution">
    <text evidence="4">The sequence shown here is derived from an EMBL/GenBank/DDBJ whole genome shotgun (WGS) entry which is preliminary data.</text>
</comment>
<evidence type="ECO:0000259" key="3">
    <source>
        <dbReference type="PROSITE" id="PS51462"/>
    </source>
</evidence>
<dbReference type="Proteomes" id="UP000216998">
    <property type="component" value="Unassembled WGS sequence"/>
</dbReference>
<evidence type="ECO:0000313" key="4">
    <source>
        <dbReference type="EMBL" id="OYQ33574.1"/>
    </source>
</evidence>
<evidence type="ECO:0000256" key="2">
    <source>
        <dbReference type="ARBA" id="ARBA00022801"/>
    </source>
</evidence>
<sequence length="132" mass="14495">MSIIRVGCGAFITDDQDRLLLVKRRRNPEADHWGLPGGKVDFLEKVPDTIRREIAEELGVVIDLKGLLCVVDQIDPTGPSHWVNPVHRARIIAGEPHVMEPDAMADWGWFSLDALPEPLTVSTQVAVAAALA</sequence>
<dbReference type="PANTHER" id="PTHR43046:SF14">
    <property type="entry name" value="MUTT_NUDIX FAMILY PROTEIN"/>
    <property type="match status" value="1"/>
</dbReference>
<keyword evidence="2" id="KW-0378">Hydrolase</keyword>
<dbReference type="InterPro" id="IPR015797">
    <property type="entry name" value="NUDIX_hydrolase-like_dom_sf"/>
</dbReference>
<dbReference type="GO" id="GO:0016787">
    <property type="term" value="F:hydrolase activity"/>
    <property type="evidence" value="ECO:0007669"/>
    <property type="project" value="UniProtKB-KW"/>
</dbReference>
<dbReference type="PROSITE" id="PS51462">
    <property type="entry name" value="NUDIX"/>
    <property type="match status" value="1"/>
</dbReference>
<accession>A0A255YY00</accession>
<evidence type="ECO:0000256" key="1">
    <source>
        <dbReference type="ARBA" id="ARBA00001946"/>
    </source>
</evidence>
<dbReference type="PROSITE" id="PS00893">
    <property type="entry name" value="NUDIX_BOX"/>
    <property type="match status" value="1"/>
</dbReference>
<proteinExistence type="predicted"/>
<dbReference type="OrthoDB" id="9761969at2"/>
<dbReference type="InterPro" id="IPR000086">
    <property type="entry name" value="NUDIX_hydrolase_dom"/>
</dbReference>
<dbReference type="Pfam" id="PF00293">
    <property type="entry name" value="NUDIX"/>
    <property type="match status" value="1"/>
</dbReference>
<feature type="domain" description="Nudix hydrolase" evidence="3">
    <location>
        <begin position="3"/>
        <end position="132"/>
    </location>
</feature>
<gene>
    <name evidence="4" type="ORF">CHU95_14425</name>
</gene>
<protein>
    <submittedName>
        <fullName evidence="4">ADP-ribose pyrophosphatase</fullName>
    </submittedName>
</protein>